<dbReference type="GO" id="GO:0016020">
    <property type="term" value="C:membrane"/>
    <property type="evidence" value="ECO:0007669"/>
    <property type="project" value="UniProtKB-SubCell"/>
</dbReference>
<feature type="transmembrane region" description="Helical" evidence="7">
    <location>
        <begin position="216"/>
        <end position="239"/>
    </location>
</feature>
<evidence type="ECO:0000313" key="8">
    <source>
        <dbReference type="EMBL" id="KNZ47758.1"/>
    </source>
</evidence>
<reference evidence="8 9" key="1">
    <citation type="submission" date="2015-08" db="EMBL/GenBank/DDBJ databases">
        <title>Next Generation Sequencing and Analysis of the Genome of Puccinia sorghi L Schw, the Causal Agent of Maize Common Rust.</title>
        <authorList>
            <person name="Rochi L."/>
            <person name="Burguener G."/>
            <person name="Darino M."/>
            <person name="Turjanski A."/>
            <person name="Kreff E."/>
            <person name="Dieguez M.J."/>
            <person name="Sacco F."/>
        </authorList>
    </citation>
    <scope>NUCLEOTIDE SEQUENCE [LARGE SCALE GENOMIC DNA]</scope>
    <source>
        <strain evidence="8 9">RO10H11247</strain>
    </source>
</reference>
<evidence type="ECO:0000256" key="5">
    <source>
        <dbReference type="ARBA" id="ARBA00022989"/>
    </source>
</evidence>
<protein>
    <submittedName>
        <fullName evidence="8">Uncharacterized protein</fullName>
    </submittedName>
</protein>
<keyword evidence="9" id="KW-1185">Reference proteome</keyword>
<keyword evidence="4 7" id="KW-0812">Transmembrane</keyword>
<evidence type="ECO:0000256" key="3">
    <source>
        <dbReference type="ARBA" id="ARBA00022448"/>
    </source>
</evidence>
<comment type="similarity">
    <text evidence="2">Belongs to the oligopeptide OPT transporter family.</text>
</comment>
<evidence type="ECO:0000256" key="7">
    <source>
        <dbReference type="SAM" id="Phobius"/>
    </source>
</evidence>
<keyword evidence="5 7" id="KW-1133">Transmembrane helix</keyword>
<evidence type="ECO:0000313" key="9">
    <source>
        <dbReference type="Proteomes" id="UP000037035"/>
    </source>
</evidence>
<dbReference type="EMBL" id="LAVV01011463">
    <property type="protein sequence ID" value="KNZ47758.1"/>
    <property type="molecule type" value="Genomic_DNA"/>
</dbReference>
<evidence type="ECO:0000256" key="1">
    <source>
        <dbReference type="ARBA" id="ARBA00004141"/>
    </source>
</evidence>
<gene>
    <name evidence="8" type="ORF">VP01_616g1</name>
</gene>
<feature type="transmembrane region" description="Helical" evidence="7">
    <location>
        <begin position="292"/>
        <end position="310"/>
    </location>
</feature>
<keyword evidence="3" id="KW-0813">Transport</keyword>
<dbReference type="Proteomes" id="UP000037035">
    <property type="component" value="Unassembled WGS sequence"/>
</dbReference>
<feature type="transmembrane region" description="Helical" evidence="7">
    <location>
        <begin position="190"/>
        <end position="210"/>
    </location>
</feature>
<dbReference type="AlphaFoldDB" id="A0A0L6UGV4"/>
<dbReference type="GO" id="GO:0035673">
    <property type="term" value="F:oligopeptide transmembrane transporter activity"/>
    <property type="evidence" value="ECO:0007669"/>
    <property type="project" value="InterPro"/>
</dbReference>
<evidence type="ECO:0000256" key="6">
    <source>
        <dbReference type="ARBA" id="ARBA00023136"/>
    </source>
</evidence>
<evidence type="ECO:0000256" key="2">
    <source>
        <dbReference type="ARBA" id="ARBA00008807"/>
    </source>
</evidence>
<sequence length="323" mass="36125">MAQLSISYKSAQNQFPIPLPNQQLTSIQFVDWPQLWSVIAASERLGHRYLTRRLFISYLNVSYHIQNRPISLWRQRQVPFVIDKLAHGIRKGIQSHCRLHAQWISQPSRRRTGGASHLHALLCHLSRYFHHKTNASTVRSLPFFNILREALIQNWTLITGNIFPDRNGGAEKSIDPHLQEMKKYSDVPHWFLGCMSLASVALGYLCATLAESRLSVVAMLASVLLAAVIIGSIGFLNATTGFNPVETSSFTKKNALPNDLSYLTLYLTACAQVVAPACQMIGSIFGGSVIRSLWFSIFSATCATISLLIAKELSHIFPTLVNY</sequence>
<dbReference type="VEuPathDB" id="FungiDB:VP01_616g1"/>
<dbReference type="Pfam" id="PF03169">
    <property type="entry name" value="OPT"/>
    <property type="match status" value="1"/>
</dbReference>
<comment type="caution">
    <text evidence="8">The sequence shown here is derived from an EMBL/GenBank/DDBJ whole genome shotgun (WGS) entry which is preliminary data.</text>
</comment>
<comment type="subcellular location">
    <subcellularLocation>
        <location evidence="1">Membrane</location>
        <topology evidence="1">Multi-pass membrane protein</topology>
    </subcellularLocation>
</comment>
<feature type="transmembrane region" description="Helical" evidence="7">
    <location>
        <begin position="260"/>
        <end position="286"/>
    </location>
</feature>
<proteinExistence type="inferred from homology"/>
<organism evidence="8 9">
    <name type="scientific">Puccinia sorghi</name>
    <dbReference type="NCBI Taxonomy" id="27349"/>
    <lineage>
        <taxon>Eukaryota</taxon>
        <taxon>Fungi</taxon>
        <taxon>Dikarya</taxon>
        <taxon>Basidiomycota</taxon>
        <taxon>Pucciniomycotina</taxon>
        <taxon>Pucciniomycetes</taxon>
        <taxon>Pucciniales</taxon>
        <taxon>Pucciniaceae</taxon>
        <taxon>Puccinia</taxon>
    </lineage>
</organism>
<evidence type="ECO:0000256" key="4">
    <source>
        <dbReference type="ARBA" id="ARBA00022692"/>
    </source>
</evidence>
<keyword evidence="6 7" id="KW-0472">Membrane</keyword>
<accession>A0A0L6UGV4</accession>
<name>A0A0L6UGV4_9BASI</name>
<dbReference type="InterPro" id="IPR004813">
    <property type="entry name" value="OPT"/>
</dbReference>